<dbReference type="Gene3D" id="3.40.50.720">
    <property type="entry name" value="NAD(P)-binding Rossmann-like Domain"/>
    <property type="match status" value="1"/>
</dbReference>
<dbReference type="EMBL" id="AP011177">
    <property type="protein sequence ID" value="BAJ02276.1"/>
    <property type="molecule type" value="Genomic_DNA"/>
</dbReference>
<dbReference type="KEGG" id="svo:SVI_2305"/>
<gene>
    <name evidence="3" type="ordered locus">SVI_2305</name>
</gene>
<dbReference type="RefSeq" id="WP_013051580.1">
    <property type="nucleotide sequence ID" value="NC_014012.1"/>
</dbReference>
<dbReference type="InterPro" id="IPR002347">
    <property type="entry name" value="SDR_fam"/>
</dbReference>
<protein>
    <submittedName>
        <fullName evidence="3">Pteridine reductase</fullName>
    </submittedName>
</protein>
<keyword evidence="2" id="KW-0560">Oxidoreductase</keyword>
<evidence type="ECO:0000256" key="2">
    <source>
        <dbReference type="ARBA" id="ARBA00023002"/>
    </source>
</evidence>
<comment type="similarity">
    <text evidence="1">Belongs to the short-chain dehydrogenases/reductases (SDR) family.</text>
</comment>
<dbReference type="InterPro" id="IPR036291">
    <property type="entry name" value="NAD(P)-bd_dom_sf"/>
</dbReference>
<keyword evidence="4" id="KW-1185">Reference proteome</keyword>
<dbReference type="PRINTS" id="PR00080">
    <property type="entry name" value="SDRFAMILY"/>
</dbReference>
<evidence type="ECO:0000313" key="4">
    <source>
        <dbReference type="Proteomes" id="UP000002350"/>
    </source>
</evidence>
<dbReference type="PANTHER" id="PTHR43639:SF1">
    <property type="entry name" value="SHORT-CHAIN DEHYDROGENASE_REDUCTASE FAMILY PROTEIN"/>
    <property type="match status" value="1"/>
</dbReference>
<organism evidence="3 4">
    <name type="scientific">Shewanella violacea (strain JCM 10179 / CIP 106290 / LMG 19151 / DSS12)</name>
    <dbReference type="NCBI Taxonomy" id="637905"/>
    <lineage>
        <taxon>Bacteria</taxon>
        <taxon>Pseudomonadati</taxon>
        <taxon>Pseudomonadota</taxon>
        <taxon>Gammaproteobacteria</taxon>
        <taxon>Alteromonadales</taxon>
        <taxon>Shewanellaceae</taxon>
        <taxon>Shewanella</taxon>
    </lineage>
</organism>
<name>D4ZKS7_SHEVD</name>
<dbReference type="AlphaFoldDB" id="D4ZKS7"/>
<dbReference type="GO" id="GO:0016491">
    <property type="term" value="F:oxidoreductase activity"/>
    <property type="evidence" value="ECO:0007669"/>
    <property type="project" value="UniProtKB-KW"/>
</dbReference>
<evidence type="ECO:0000313" key="3">
    <source>
        <dbReference type="EMBL" id="BAJ02276.1"/>
    </source>
</evidence>
<evidence type="ECO:0000256" key="1">
    <source>
        <dbReference type="ARBA" id="ARBA00006484"/>
    </source>
</evidence>
<dbReference type="SUPFAM" id="SSF51735">
    <property type="entry name" value="NAD(P)-binding Rossmann-fold domains"/>
    <property type="match status" value="1"/>
</dbReference>
<dbReference type="eggNOG" id="COG1028">
    <property type="taxonomic scope" value="Bacteria"/>
</dbReference>
<dbReference type="PRINTS" id="PR00081">
    <property type="entry name" value="GDHRDH"/>
</dbReference>
<sequence length="243" mass="26431">MQQWALVTGAAKRIGREIAIKLHSSGYNVIIHYATSADLAQSLCNELNQIRENSCVTVQAYLSTEEGINKLVKAAAKETLSIVINNASEFYRTPLNDTQFKDSQHLLTVNLLAPYYIAQKLYPTLRENKGIIINLLDIHGQKPLKEHGLYSISKAALQMATLSLAQEMGPDVRVNGIAPGAILWPENSHCDAQESIIKQIPLAKCGSPADIANTVQFLVDSPYISGQIIAIDGGRTATGYQGA</sequence>
<dbReference type="OrthoDB" id="9793499at2"/>
<reference evidence="4" key="1">
    <citation type="journal article" date="2010" name="Mol. Biosyst.">
        <title>Complete genome sequence and comparative analysis of Shewanella violacea, a psychrophilic and piezophilic bacterium from deep sea floor sediments.</title>
        <authorList>
            <person name="Aono E."/>
            <person name="Baba T."/>
            <person name="Ara T."/>
            <person name="Nishi T."/>
            <person name="Nakamichi T."/>
            <person name="Inamoto E."/>
            <person name="Toyonaga H."/>
            <person name="Hasegawa M."/>
            <person name="Takai Y."/>
            <person name="Okumura Y."/>
            <person name="Baba M."/>
            <person name="Tomita M."/>
            <person name="Kato C."/>
            <person name="Oshima T."/>
            <person name="Nakasone K."/>
            <person name="Mori H."/>
        </authorList>
    </citation>
    <scope>NUCLEOTIDE SEQUENCE [LARGE SCALE GENOMIC DNA]</scope>
    <source>
        <strain evidence="4">JCM 10179 / CIP 106290 / LMG 19151 / DSS12</strain>
    </source>
</reference>
<dbReference type="PANTHER" id="PTHR43639">
    <property type="entry name" value="OXIDOREDUCTASE, SHORT-CHAIN DEHYDROGENASE/REDUCTASE FAMILY (AFU_ORTHOLOGUE AFUA_5G02870)"/>
    <property type="match status" value="1"/>
</dbReference>
<proteinExistence type="inferred from homology"/>
<dbReference type="HOGENOM" id="CLU_010194_1_3_6"/>
<dbReference type="STRING" id="637905.SVI_2305"/>
<dbReference type="Pfam" id="PF13561">
    <property type="entry name" value="adh_short_C2"/>
    <property type="match status" value="1"/>
</dbReference>
<accession>D4ZKS7</accession>
<dbReference type="NCBIfam" id="NF006598">
    <property type="entry name" value="PRK09135.1"/>
    <property type="match status" value="1"/>
</dbReference>
<dbReference type="Proteomes" id="UP000002350">
    <property type="component" value="Chromosome"/>
</dbReference>